<dbReference type="AlphaFoldDB" id="A0A2K8YWV5"/>
<dbReference type="PROSITE" id="PS50042">
    <property type="entry name" value="CNMP_BINDING_3"/>
    <property type="match status" value="1"/>
</dbReference>
<keyword evidence="3" id="KW-1185">Reference proteome</keyword>
<evidence type="ECO:0000313" key="3">
    <source>
        <dbReference type="Proteomes" id="UP000232883"/>
    </source>
</evidence>
<dbReference type="InterPro" id="IPR018490">
    <property type="entry name" value="cNMP-bd_dom_sf"/>
</dbReference>
<dbReference type="Pfam" id="PF00027">
    <property type="entry name" value="cNMP_binding"/>
    <property type="match status" value="1"/>
</dbReference>
<dbReference type="KEGG" id="spir:CWM47_09985"/>
<reference evidence="2 3" key="1">
    <citation type="submission" date="2017-11" db="EMBL/GenBank/DDBJ databases">
        <title>Taxonomic description and genome sequences of Spirosoma HA7 sp. nov., isolated from pollen microhabitat of Corylus avellana.</title>
        <authorList>
            <person name="Ambika Manirajan B."/>
            <person name="Suarez C."/>
            <person name="Ratering S."/>
            <person name="Geissler-Plaum R."/>
            <person name="Cardinale M."/>
            <person name="Sylvia S."/>
        </authorList>
    </citation>
    <scope>NUCLEOTIDE SEQUENCE [LARGE SCALE GENOMIC DNA]</scope>
    <source>
        <strain evidence="2 3">HA7</strain>
    </source>
</reference>
<dbReference type="RefSeq" id="WP_100987839.1">
    <property type="nucleotide sequence ID" value="NZ_CP025096.1"/>
</dbReference>
<dbReference type="InterPro" id="IPR014710">
    <property type="entry name" value="RmlC-like_jellyroll"/>
</dbReference>
<proteinExistence type="predicted"/>
<dbReference type="Gene3D" id="2.60.120.10">
    <property type="entry name" value="Jelly Rolls"/>
    <property type="match status" value="1"/>
</dbReference>
<name>A0A2K8YWV5_9BACT</name>
<gene>
    <name evidence="2" type="ORF">CWM47_09985</name>
</gene>
<dbReference type="OrthoDB" id="1933280at2"/>
<dbReference type="Proteomes" id="UP000232883">
    <property type="component" value="Chromosome"/>
</dbReference>
<evidence type="ECO:0000259" key="1">
    <source>
        <dbReference type="PROSITE" id="PS50042"/>
    </source>
</evidence>
<dbReference type="SUPFAM" id="SSF51206">
    <property type="entry name" value="cAMP-binding domain-like"/>
    <property type="match status" value="1"/>
</dbReference>
<dbReference type="CDD" id="cd00038">
    <property type="entry name" value="CAP_ED"/>
    <property type="match status" value="1"/>
</dbReference>
<evidence type="ECO:0000313" key="2">
    <source>
        <dbReference type="EMBL" id="AUD02120.1"/>
    </source>
</evidence>
<organism evidence="2 3">
    <name type="scientific">Spirosoma pollinicola</name>
    <dbReference type="NCBI Taxonomy" id="2057025"/>
    <lineage>
        <taxon>Bacteria</taxon>
        <taxon>Pseudomonadati</taxon>
        <taxon>Bacteroidota</taxon>
        <taxon>Cytophagia</taxon>
        <taxon>Cytophagales</taxon>
        <taxon>Cytophagaceae</taxon>
        <taxon>Spirosoma</taxon>
    </lineage>
</organism>
<feature type="domain" description="Cyclic nucleotide-binding" evidence="1">
    <location>
        <begin position="18"/>
        <end position="114"/>
    </location>
</feature>
<protein>
    <submittedName>
        <fullName evidence="2">Crp/Fnr family transcriptional regulator</fullName>
    </submittedName>
</protein>
<sequence>MHPALQTYLAGKITLSAEQASIVSSCFKSKWTKRNEILLTKGSVARYVYFVVKGCLRVFLTDDQGNESTRFLILEGRFGTAFPSFIRRQPSIASLQSPEPSELLMISYEDRQALYECIPGWETMDRMGLELDYIESIQRIESFISLDARARYDTLQQSNPEIIQRLPAKIIADYLGISPETLSRLKAKR</sequence>
<accession>A0A2K8YWV5</accession>
<dbReference type="InterPro" id="IPR000595">
    <property type="entry name" value="cNMP-bd_dom"/>
</dbReference>
<dbReference type="EMBL" id="CP025096">
    <property type="protein sequence ID" value="AUD02120.1"/>
    <property type="molecule type" value="Genomic_DNA"/>
</dbReference>